<organism evidence="2 3">
    <name type="scientific">Thomasclavelia spiroformis</name>
    <dbReference type="NCBI Taxonomy" id="29348"/>
    <lineage>
        <taxon>Bacteria</taxon>
        <taxon>Bacillati</taxon>
        <taxon>Bacillota</taxon>
        <taxon>Erysipelotrichia</taxon>
        <taxon>Erysipelotrichales</taxon>
        <taxon>Coprobacillaceae</taxon>
        <taxon>Thomasclavelia</taxon>
    </lineage>
</organism>
<sequence length="1154" mass="136891">MEGNMQFLEERYDTYIEKRFLEKLNDIEDRKYRESIKLSWLSDKMLYEDLTKKIEFEFTHYSLHDSSHSVSILQYIYMLLGKEIIDLFSVGDLWLLMEAAYSHDIGMSVNYEELLEIWKDRRKIEKIIEKISQCSDKEAMDIYNRIRNVVEETKDSKYEKSTDISPDWPLEFRRAITLINSEYIRQNHPERSKNKINDLISEREHLKIEERLYRVVGMIDHLHGTDFEEIEKLLDVLNTGFTTDKIHPRMIALLLRVGDVLDIRNNRFDYLNIKYLGHLPADSEVHFYKHKSVNNFLIDEETVKIHIDSDQLDVCSNSRAWLDCIELEMDHLIKYWKIYSHDLPPLKIKEVDLRVTHNGNKFTKNDFEETLKVNPKPLVELLSGKNFYNTNLIVFREYLQNAIDATKLRLAYKYHNDSDFLTRHNCNSFRNITIKDFAEDDILKEYPIDIEIEKDAENDNYIIFRIIDNGVGMDSQGIEALFNVGRGWKKRDTYNDLIEYLPDWMYPTGGFGIGILSAFLVCDNVKYTTKSKNSSQYIVSINSPDKDGKVEKIVKEAFDDKIGTTVEFKIHFAKYFCEIRKTISTFLDYDKNFLNEKLSETYKIDPIDLDDRLLMVGDSLEYFLRNILVNLMFPIQIKVLTKSKYISEIDTDKLYDDFTKNYLLLDDHGNNTVIRHDTRNIKNTKFAYKGILVFNGEKILEEDKFLAYLCKKLISNIDIYESNVKKILEISRNNFLATFDLKKIVKEVLKSITSDMIKKTNNLHDKKEIANYDNVIIDILPDLILYFYDKINDFSNFCTKYLDIISDEKKLLYLSSNNVPEYLLVEKINDNIVRYSNDLINIFYSIKDKPIELIGVDAYEEIKEKTNKIISNYIELKKDQKFKNYGNKSVVKFAIELYKNKSRSGKEIFVWLKNKKRRLPSRYNDIKMNAKVNFLSLYQFELIKEKEIQIVTLDLLKNGYNNEEIQRKLNNKIFIVDDIRKLESFYFYDDNRFKITHYSYKGNILDKCTIDYNVTDIERIYKNYPDIAMISLEIKKVNEVDKNKAHIEKMTDEEAKEKIFSLDDKDYSGYEAIVIKHNPFDLNKDSAIIFNPLYYINLNNCINEVQVKEFVKENDYFNKLSKFIYEMNKSKGYTLNEVMDTYIKLILKLKKKEK</sequence>
<evidence type="ECO:0000313" key="2">
    <source>
        <dbReference type="EMBL" id="OUQ04647.1"/>
    </source>
</evidence>
<dbReference type="Proteomes" id="UP000196258">
    <property type="component" value="Unassembled WGS sequence"/>
</dbReference>
<dbReference type="PRINTS" id="PR00775">
    <property type="entry name" value="HEATSHOCK90"/>
</dbReference>
<protein>
    <recommendedName>
        <fullName evidence="1">HD-CE domain-containing protein</fullName>
    </recommendedName>
</protein>
<accession>A0A1Y4QHE6</accession>
<dbReference type="Gene3D" id="3.30.565.10">
    <property type="entry name" value="Histidine kinase-like ATPase, C-terminal domain"/>
    <property type="match status" value="1"/>
</dbReference>
<dbReference type="InterPro" id="IPR020575">
    <property type="entry name" value="Hsp90_N"/>
</dbReference>
<gene>
    <name evidence="2" type="ORF">B5E91_09685</name>
</gene>
<proteinExistence type="predicted"/>
<comment type="caution">
    <text evidence="2">The sequence shown here is derived from an EMBL/GenBank/DDBJ whole genome shotgun (WGS) entry which is preliminary data.</text>
</comment>
<dbReference type="InterPro" id="IPR036890">
    <property type="entry name" value="HATPase_C_sf"/>
</dbReference>
<dbReference type="Pfam" id="PF13589">
    <property type="entry name" value="HATPase_c_3"/>
    <property type="match status" value="1"/>
</dbReference>
<dbReference type="InterPro" id="IPR056471">
    <property type="entry name" value="HD-CE"/>
</dbReference>
<dbReference type="AlphaFoldDB" id="A0A1Y4QHE6"/>
<dbReference type="Pfam" id="PF24391">
    <property type="entry name" value="HD-CE"/>
    <property type="match status" value="1"/>
</dbReference>
<feature type="domain" description="HD-CE" evidence="1">
    <location>
        <begin position="58"/>
        <end position="326"/>
    </location>
</feature>
<dbReference type="SUPFAM" id="SSF55874">
    <property type="entry name" value="ATPase domain of HSP90 chaperone/DNA topoisomerase II/histidine kinase"/>
    <property type="match status" value="1"/>
</dbReference>
<name>A0A1Y4QHE6_9FIRM</name>
<evidence type="ECO:0000313" key="3">
    <source>
        <dbReference type="Proteomes" id="UP000196258"/>
    </source>
</evidence>
<reference evidence="3" key="1">
    <citation type="submission" date="2017-04" db="EMBL/GenBank/DDBJ databases">
        <title>Function of individual gut microbiota members based on whole genome sequencing of pure cultures obtained from chicken caecum.</title>
        <authorList>
            <person name="Medvecky M."/>
            <person name="Cejkova D."/>
            <person name="Polansky O."/>
            <person name="Karasova D."/>
            <person name="Kubasova T."/>
            <person name="Cizek A."/>
            <person name="Rychlik I."/>
        </authorList>
    </citation>
    <scope>NUCLEOTIDE SEQUENCE [LARGE SCALE GENOMIC DNA]</scope>
    <source>
        <strain evidence="3">An149</strain>
    </source>
</reference>
<dbReference type="EMBL" id="NFLB01000010">
    <property type="protein sequence ID" value="OUQ04647.1"/>
    <property type="molecule type" value="Genomic_DNA"/>
</dbReference>
<evidence type="ECO:0000259" key="1">
    <source>
        <dbReference type="Pfam" id="PF24391"/>
    </source>
</evidence>